<dbReference type="NCBIfam" id="NF033379">
    <property type="entry name" value="FrucBisAld_I"/>
    <property type="match status" value="1"/>
</dbReference>
<dbReference type="GO" id="GO:0004332">
    <property type="term" value="F:fructose-bisphosphate aldolase activity"/>
    <property type="evidence" value="ECO:0007669"/>
    <property type="project" value="UniProtKB-EC"/>
</dbReference>
<organism evidence="7 8">
    <name type="scientific">Candidatus Uhrbacteria bacterium CG_4_9_14_3_um_filter_41_35</name>
    <dbReference type="NCBI Taxonomy" id="1975034"/>
    <lineage>
        <taxon>Bacteria</taxon>
        <taxon>Candidatus Uhriibacteriota</taxon>
    </lineage>
</organism>
<keyword evidence="5" id="KW-0456">Lyase</keyword>
<sequence length="333" mass="36800">MSSLHEIVKQMLAPKKGLLAADESIKSASLRLTAVGAPSTEEYRRRYRELFINTDGIQNYVSGIILHDETMYQMDNSGRPFLEVLKEKNILIGIKVDEGTQVDPDSENETVTEGLDDLEERLQKYVAKGAVFAKWRAVIKIGENLPSLGNIKKEAKNLASYAELCQKYGLVPVIEPEVLREGNHTITESEAVLIQTLKTVFEAIAKKNVDLSGLILKTSMVIAGSEQEKSAPEVVAKATVRALKISVPQNIGGIVFLSGGQESVEATENLNAINSIKELPRRATYSYARALQEDALKIWAGKEENVSEARKIFLHRLKMNSLASVAEYSPELE</sequence>
<evidence type="ECO:0000313" key="7">
    <source>
        <dbReference type="EMBL" id="PJA45794.1"/>
    </source>
</evidence>
<dbReference type="Gene3D" id="3.20.20.70">
    <property type="entry name" value="Aldolase class I"/>
    <property type="match status" value="1"/>
</dbReference>
<evidence type="ECO:0000256" key="2">
    <source>
        <dbReference type="ARBA" id="ARBA00010387"/>
    </source>
</evidence>
<name>A0A2M7XD48_9BACT</name>
<dbReference type="InterPro" id="IPR013785">
    <property type="entry name" value="Aldolase_TIM"/>
</dbReference>
<comment type="pathway">
    <text evidence="1">Carbohydrate degradation; glycolysis; D-glyceraldehyde 3-phosphate and glycerone phosphate from D-glucose: step 4/4.</text>
</comment>
<keyword evidence="4" id="KW-0324">Glycolysis</keyword>
<dbReference type="Pfam" id="PF00274">
    <property type="entry name" value="Glycolytic"/>
    <property type="match status" value="1"/>
</dbReference>
<dbReference type="Proteomes" id="UP000231263">
    <property type="component" value="Unassembled WGS sequence"/>
</dbReference>
<comment type="similarity">
    <text evidence="2">Belongs to the class I fructose-bisphosphate aldolase family.</text>
</comment>
<dbReference type="EC" id="4.1.2.13" evidence="3"/>
<protein>
    <recommendedName>
        <fullName evidence="3">fructose-bisphosphate aldolase</fullName>
        <ecNumber evidence="3">4.1.2.13</ecNumber>
    </recommendedName>
    <alternativeName>
        <fullName evidence="6">Fructose-bisphosphate aldolase class I</fullName>
    </alternativeName>
</protein>
<dbReference type="PANTHER" id="PTHR11627">
    <property type="entry name" value="FRUCTOSE-BISPHOSPHATE ALDOLASE"/>
    <property type="match status" value="1"/>
</dbReference>
<dbReference type="InterPro" id="IPR000741">
    <property type="entry name" value="FBA_I"/>
</dbReference>
<evidence type="ECO:0000256" key="5">
    <source>
        <dbReference type="ARBA" id="ARBA00023239"/>
    </source>
</evidence>
<dbReference type="EMBL" id="PFWT01000025">
    <property type="protein sequence ID" value="PJA45794.1"/>
    <property type="molecule type" value="Genomic_DNA"/>
</dbReference>
<gene>
    <name evidence="7" type="ORF">CO173_04445</name>
</gene>
<dbReference type="SUPFAM" id="SSF51569">
    <property type="entry name" value="Aldolase"/>
    <property type="match status" value="1"/>
</dbReference>
<evidence type="ECO:0000313" key="8">
    <source>
        <dbReference type="Proteomes" id="UP000231263"/>
    </source>
</evidence>
<evidence type="ECO:0000256" key="3">
    <source>
        <dbReference type="ARBA" id="ARBA00013068"/>
    </source>
</evidence>
<proteinExistence type="inferred from homology"/>
<comment type="caution">
    <text evidence="7">The sequence shown here is derived from an EMBL/GenBank/DDBJ whole genome shotgun (WGS) entry which is preliminary data.</text>
</comment>
<dbReference type="GO" id="GO:0006096">
    <property type="term" value="P:glycolytic process"/>
    <property type="evidence" value="ECO:0007669"/>
    <property type="project" value="UniProtKB-UniPathway"/>
</dbReference>
<evidence type="ECO:0000256" key="6">
    <source>
        <dbReference type="ARBA" id="ARBA00029799"/>
    </source>
</evidence>
<evidence type="ECO:0000256" key="4">
    <source>
        <dbReference type="ARBA" id="ARBA00023152"/>
    </source>
</evidence>
<accession>A0A2M7XD48</accession>
<dbReference type="UniPathway" id="UPA00109">
    <property type="reaction ID" value="UER00183"/>
</dbReference>
<evidence type="ECO:0000256" key="1">
    <source>
        <dbReference type="ARBA" id="ARBA00004714"/>
    </source>
</evidence>
<reference evidence="8" key="1">
    <citation type="submission" date="2017-09" db="EMBL/GenBank/DDBJ databases">
        <title>Depth-based differentiation of microbial function through sediment-hosted aquifers and enrichment of novel symbionts in the deep terrestrial subsurface.</title>
        <authorList>
            <person name="Probst A.J."/>
            <person name="Ladd B."/>
            <person name="Jarett J.K."/>
            <person name="Geller-Mcgrath D.E."/>
            <person name="Sieber C.M.K."/>
            <person name="Emerson J.B."/>
            <person name="Anantharaman K."/>
            <person name="Thomas B.C."/>
            <person name="Malmstrom R."/>
            <person name="Stieglmeier M."/>
            <person name="Klingl A."/>
            <person name="Woyke T."/>
            <person name="Ryan C.M."/>
            <person name="Banfield J.F."/>
        </authorList>
    </citation>
    <scope>NUCLEOTIDE SEQUENCE [LARGE SCALE GENOMIC DNA]</scope>
</reference>
<dbReference type="AlphaFoldDB" id="A0A2M7XD48"/>